<feature type="repeat" description="TPR" evidence="3">
    <location>
        <begin position="93"/>
        <end position="126"/>
    </location>
</feature>
<dbReference type="WBParaSite" id="EVEC_0000796401-mRNA-1">
    <property type="protein sequence ID" value="EVEC_0000796401-mRNA-1"/>
    <property type="gene ID" value="EVEC_0000796401"/>
</dbReference>
<evidence type="ECO:0000313" key="6">
    <source>
        <dbReference type="Proteomes" id="UP000274131"/>
    </source>
</evidence>
<protein>
    <submittedName>
        <fullName evidence="7">TPR_REGION domain-containing protein</fullName>
    </submittedName>
</protein>
<evidence type="ECO:0000313" key="5">
    <source>
        <dbReference type="EMBL" id="VDD92697.1"/>
    </source>
</evidence>
<keyword evidence="1" id="KW-0677">Repeat</keyword>
<evidence type="ECO:0000313" key="7">
    <source>
        <dbReference type="WBParaSite" id="EVEC_0000796401-mRNA-1"/>
    </source>
</evidence>
<dbReference type="OrthoDB" id="423589at2759"/>
<organism evidence="7">
    <name type="scientific">Enterobius vermicularis</name>
    <name type="common">Human pinworm</name>
    <dbReference type="NCBI Taxonomy" id="51028"/>
    <lineage>
        <taxon>Eukaryota</taxon>
        <taxon>Metazoa</taxon>
        <taxon>Ecdysozoa</taxon>
        <taxon>Nematoda</taxon>
        <taxon>Chromadorea</taxon>
        <taxon>Rhabditida</taxon>
        <taxon>Spirurina</taxon>
        <taxon>Oxyuridomorpha</taxon>
        <taxon>Oxyuroidea</taxon>
        <taxon>Oxyuridae</taxon>
        <taxon>Enterobius</taxon>
    </lineage>
</organism>
<keyword evidence="2 3" id="KW-0802">TPR repeat</keyword>
<dbReference type="Pfam" id="PF07719">
    <property type="entry name" value="TPR_2"/>
    <property type="match status" value="1"/>
</dbReference>
<dbReference type="EMBL" id="UXUI01008927">
    <property type="protein sequence ID" value="VDD92697.1"/>
    <property type="molecule type" value="Genomic_DNA"/>
</dbReference>
<dbReference type="InterPro" id="IPR038645">
    <property type="entry name" value="TTC5_OB_sf"/>
</dbReference>
<dbReference type="Gene3D" id="2.40.50.550">
    <property type="match status" value="1"/>
</dbReference>
<evidence type="ECO:0000256" key="1">
    <source>
        <dbReference type="ARBA" id="ARBA00022737"/>
    </source>
</evidence>
<evidence type="ECO:0000256" key="2">
    <source>
        <dbReference type="ARBA" id="ARBA00022803"/>
    </source>
</evidence>
<proteinExistence type="predicted"/>
<dbReference type="InterPro" id="IPR032076">
    <property type="entry name" value="TTC5_OB"/>
</dbReference>
<dbReference type="SMART" id="SM00028">
    <property type="entry name" value="TPR"/>
    <property type="match status" value="3"/>
</dbReference>
<keyword evidence="6" id="KW-1185">Reference proteome</keyword>
<dbReference type="InterPro" id="IPR011990">
    <property type="entry name" value="TPR-like_helical_dom_sf"/>
</dbReference>
<evidence type="ECO:0000259" key="4">
    <source>
        <dbReference type="Pfam" id="PF16669"/>
    </source>
</evidence>
<evidence type="ECO:0000256" key="3">
    <source>
        <dbReference type="PROSITE-ProRule" id="PRU00339"/>
    </source>
</evidence>
<dbReference type="InterPro" id="IPR013105">
    <property type="entry name" value="TPR_2"/>
</dbReference>
<dbReference type="Proteomes" id="UP000274131">
    <property type="component" value="Unassembled WGS sequence"/>
</dbReference>
<dbReference type="AlphaFoldDB" id="A0A0N4VBP9"/>
<dbReference type="InterPro" id="IPR019734">
    <property type="entry name" value="TPR_rpt"/>
</dbReference>
<reference evidence="7" key="1">
    <citation type="submission" date="2017-02" db="UniProtKB">
        <authorList>
            <consortium name="WormBaseParasite"/>
        </authorList>
    </citation>
    <scope>IDENTIFICATION</scope>
</reference>
<feature type="domain" description="Tetratricopeptide repeat protein 5 OB fold" evidence="4">
    <location>
        <begin position="318"/>
        <end position="443"/>
    </location>
</feature>
<reference evidence="5 6" key="2">
    <citation type="submission" date="2018-10" db="EMBL/GenBank/DDBJ databases">
        <authorList>
            <consortium name="Pathogen Informatics"/>
        </authorList>
    </citation>
    <scope>NUCLEOTIDE SEQUENCE [LARGE SCALE GENOMIC DNA]</scope>
</reference>
<name>A0A0N4VBP9_ENTVE</name>
<dbReference type="STRING" id="51028.A0A0N4VBP9"/>
<gene>
    <name evidence="5" type="ORF">EVEC_LOCUS7448</name>
</gene>
<dbReference type="SUPFAM" id="SSF48452">
    <property type="entry name" value="TPR-like"/>
    <property type="match status" value="1"/>
</dbReference>
<sequence>MESLEQKIQEAEEFRDKYFLHHPGSVDSVEKQKAVREKILPLLQDIPLETQGSSSSTARYNLVCGRILNVAHEYDPKCEKHLTHAIKMEPSLGEAWYELGECLWKKKDYESATDCFKTSLERKRTAKCLCALSMSLRQQAQQIRSNDKGSKEKQEHLFAESSKLCEEAVVLDRDDGHAWHALGNAKLLQFFTNCQKNFNLMQEAKDAYEMALSKGNEYLNPDLHANYATALKFTQDYASCIKHLKDACTYDPSCGETKETLQSLSSFLLQLNEAVKRKGKLKPKRLLRFQKSINKSDLGLYGIERKETSGSENIKRLREVNFLDLKEGSNGDLITCGKVIGIVPNSETRIGNRVVFSSTFVGCDKTGSCIAFSVYNCSSKFGFIIGDSFAVPEPYVIDVKVDGLKNINASGTSSDIDFRLVRITDSWIMAKNGKLLSRDFIAYCEMR</sequence>
<dbReference type="Gene3D" id="1.25.40.10">
    <property type="entry name" value="Tetratricopeptide repeat domain"/>
    <property type="match status" value="1"/>
</dbReference>
<dbReference type="PROSITE" id="PS50005">
    <property type="entry name" value="TPR"/>
    <property type="match status" value="1"/>
</dbReference>
<dbReference type="Pfam" id="PF16669">
    <property type="entry name" value="TTC5_OB"/>
    <property type="match status" value="1"/>
</dbReference>
<accession>A0A0N4VBP9</accession>